<keyword evidence="2" id="KW-1185">Reference proteome</keyword>
<dbReference type="RefSeq" id="WP_346647858.1">
    <property type="nucleotide sequence ID" value="NZ_JBDLYL010000015.1"/>
</dbReference>
<comment type="caution">
    <text evidence="1">The sequence shown here is derived from an EMBL/GenBank/DDBJ whole genome shotgun (WGS) entry which is preliminary data.</text>
</comment>
<sequence length="112" mass="12743">MTWNDREKALMAWRELFTTSVVRMDAAEQYEELVRLADNYQRGGLISEEERSALIFEATDRYASLVVGAGEVCRSRQGVKSLQLPPSVIERQAIRAIRLLPGNQISQRLCKS</sequence>
<evidence type="ECO:0000313" key="2">
    <source>
        <dbReference type="Proteomes" id="UP001424532"/>
    </source>
</evidence>
<name>A0ABV0DH50_9PSED</name>
<gene>
    <name evidence="1" type="ORF">ABFE88_15695</name>
</gene>
<accession>A0ABV0DH50</accession>
<proteinExistence type="predicted"/>
<evidence type="ECO:0000313" key="1">
    <source>
        <dbReference type="EMBL" id="MEN8641090.1"/>
    </source>
</evidence>
<dbReference type="EMBL" id="JBDLYL010000015">
    <property type="protein sequence ID" value="MEN8641090.1"/>
    <property type="molecule type" value="Genomic_DNA"/>
</dbReference>
<reference evidence="1 2" key="1">
    <citation type="submission" date="2024-05" db="EMBL/GenBank/DDBJ databases">
        <title>Sequence of Lycoming College course isolates.</title>
        <authorList>
            <person name="Reigle C.A."/>
            <person name="Newman J.D."/>
        </authorList>
    </citation>
    <scope>NUCLEOTIDE SEQUENCE [LARGE SCALE GENOMIC DNA]</scope>
    <source>
        <strain evidence="1 2">CAR-09</strain>
    </source>
</reference>
<dbReference type="Proteomes" id="UP001424532">
    <property type="component" value="Unassembled WGS sequence"/>
</dbReference>
<organism evidence="1 2">
    <name type="scientific">Pseudomonas sichuanensis</name>
    <dbReference type="NCBI Taxonomy" id="2213015"/>
    <lineage>
        <taxon>Bacteria</taxon>
        <taxon>Pseudomonadati</taxon>
        <taxon>Pseudomonadota</taxon>
        <taxon>Gammaproteobacteria</taxon>
        <taxon>Pseudomonadales</taxon>
        <taxon>Pseudomonadaceae</taxon>
        <taxon>Pseudomonas</taxon>
    </lineage>
</organism>
<protein>
    <submittedName>
        <fullName evidence="1">Uncharacterized protein</fullName>
    </submittedName>
</protein>